<evidence type="ECO:0000256" key="7">
    <source>
        <dbReference type="ARBA" id="ARBA00022777"/>
    </source>
</evidence>
<evidence type="ECO:0000256" key="6">
    <source>
        <dbReference type="ARBA" id="ARBA00022741"/>
    </source>
</evidence>
<evidence type="ECO:0000256" key="9">
    <source>
        <dbReference type="ARBA" id="ARBA00022840"/>
    </source>
</evidence>
<evidence type="ECO:0000256" key="10">
    <source>
        <dbReference type="ARBA" id="ARBA00022912"/>
    </source>
</evidence>
<dbReference type="Pfam" id="PF20423">
    <property type="entry name" value="AceK_regulatory"/>
    <property type="match status" value="1"/>
</dbReference>
<accession>A0A5A9VYL9</accession>
<evidence type="ECO:0000256" key="4">
    <source>
        <dbReference type="ARBA" id="ARBA00022532"/>
    </source>
</evidence>
<evidence type="ECO:0000256" key="1">
    <source>
        <dbReference type="ARBA" id="ARBA00022435"/>
    </source>
</evidence>
<gene>
    <name evidence="11 14" type="primary">aceK</name>
    <name evidence="14" type="ORF">E1H14_12560</name>
</gene>
<keyword evidence="3 11" id="KW-0723">Serine/threonine-protein kinase</keyword>
<dbReference type="InterPro" id="IPR046855">
    <property type="entry name" value="AceK_kinase"/>
</dbReference>
<dbReference type="EMBL" id="SMRS01000011">
    <property type="protein sequence ID" value="KAA0873637.1"/>
    <property type="molecule type" value="Genomic_DNA"/>
</dbReference>
<dbReference type="EC" id="2.7.11.5" evidence="11"/>
<comment type="caution">
    <text evidence="14">The sequence shown here is derived from an EMBL/GenBank/DDBJ whole genome shotgun (WGS) entry which is preliminary data.</text>
</comment>
<evidence type="ECO:0000256" key="8">
    <source>
        <dbReference type="ARBA" id="ARBA00022801"/>
    </source>
</evidence>
<dbReference type="GO" id="GO:0006099">
    <property type="term" value="P:tricarboxylic acid cycle"/>
    <property type="evidence" value="ECO:0007669"/>
    <property type="project" value="UniProtKB-UniRule"/>
</dbReference>
<keyword evidence="1 11" id="KW-0329">Glyoxylate bypass</keyword>
<keyword evidence="10 11" id="KW-0904">Protein phosphatase</keyword>
<keyword evidence="5 11" id="KW-0808">Transferase</keyword>
<feature type="active site" evidence="11">
    <location>
        <position position="371"/>
    </location>
</feature>
<dbReference type="OrthoDB" id="5287793at2"/>
<keyword evidence="8 11" id="KW-0378">Hydrolase</keyword>
<keyword evidence="6 11" id="KW-0547">Nucleotide-binding</keyword>
<organism evidence="14 15">
    <name type="scientific">Nitrincola tapanii</name>
    <dbReference type="NCBI Taxonomy" id="1708751"/>
    <lineage>
        <taxon>Bacteria</taxon>
        <taxon>Pseudomonadati</taxon>
        <taxon>Pseudomonadota</taxon>
        <taxon>Gammaproteobacteria</taxon>
        <taxon>Oceanospirillales</taxon>
        <taxon>Oceanospirillaceae</taxon>
        <taxon>Nitrincola</taxon>
    </lineage>
</organism>
<proteinExistence type="inferred from homology"/>
<sequence>MHLRHPAERASRLIYQAFGAYRADFRHLTLSAADLFETADWRELQKLSAQRIDLYDAYIHQANQSLQQRLTEEVLSQTQFWQLTAERYQVRIESRMDRELAATFFNSVLWRQKDRLSGSVNASALDLSFSSGRLVAPQAYCRTYTTEEGLVKLLQRLFRDFSFAIPWENARRDLRNIIRYLRTHLPEDGQLAQVDVIRSVFYRNKAAYLVGRISSRYWHKPFVLAVLNNDAGAVYVDTLVTDEDDVSVIFSFTRSYFLVDVPVPSAFIDFLHSLIPMKSTAELYTSLGFYKQGKAEFYRDFSAHLMAAEDLLQQAPGVPGMVMMVFTLPSFPVVFKVIKDRFSSSKKITAARVNQCYQLVKRHDRVGRMADTFEFRELSLPQEKFEPEFLQQLLALASRTVTLQGDKVLFSQVWAERRMTPLNLYLEQAMARNDEGAIFHAINEYGKAIRQLAVANIFAGDMLFKNFGITRHGRVVFYDYDEIQYLTDCNFREIPEPLYPEQELAGEPWYDIGPNDVFPEEFTLLTACDTRIRRIFNQQHGDLLEAHTWREMQEQVRRGEVVDVFPYRQHQRFLR</sequence>
<comment type="function">
    <text evidence="11">Bifunctional enzyme which can phosphorylate or dephosphorylate isocitrate dehydrogenase (IDH) on a specific serine residue. This is a regulatory mechanism which enables bacteria to bypass the Krebs cycle via the glyoxylate shunt in response to the source of carbon. When bacteria are grown on glucose, IDH is fully active and unphosphorylated, but when grown on acetate or ethanol, the activity of IDH declines drastically concomitant with its phosphorylation.</text>
</comment>
<dbReference type="GO" id="GO:0008772">
    <property type="term" value="F:[isocitrate dehydrogenase (NADP+)] kinase activity"/>
    <property type="evidence" value="ECO:0007669"/>
    <property type="project" value="UniProtKB-UniRule"/>
</dbReference>
<comment type="catalytic activity">
    <reaction evidence="11">
        <text>L-seryl-[isocitrate dehydrogenase] + ATP = O-phospho-L-seryl-[isocitrate dehydrogenase] + ADP + H(+)</text>
        <dbReference type="Rhea" id="RHEA:43540"/>
        <dbReference type="Rhea" id="RHEA-COMP:10605"/>
        <dbReference type="Rhea" id="RHEA-COMP:10606"/>
        <dbReference type="ChEBI" id="CHEBI:15378"/>
        <dbReference type="ChEBI" id="CHEBI:29999"/>
        <dbReference type="ChEBI" id="CHEBI:30616"/>
        <dbReference type="ChEBI" id="CHEBI:83421"/>
        <dbReference type="ChEBI" id="CHEBI:456216"/>
        <dbReference type="EC" id="2.7.11.5"/>
    </reaction>
</comment>
<feature type="binding site" evidence="11">
    <location>
        <position position="336"/>
    </location>
    <ligand>
        <name>ATP</name>
        <dbReference type="ChEBI" id="CHEBI:30616"/>
    </ligand>
</feature>
<evidence type="ECO:0000256" key="3">
    <source>
        <dbReference type="ARBA" id="ARBA00022527"/>
    </source>
</evidence>
<evidence type="ECO:0000256" key="11">
    <source>
        <dbReference type="HAMAP-Rule" id="MF_00747"/>
    </source>
</evidence>
<feature type="domain" description="Isocitrate dehydrogenase kinase/phosphatase (AceK) kinase" evidence="12">
    <location>
        <begin position="311"/>
        <end position="569"/>
    </location>
</feature>
<dbReference type="GO" id="GO:0004721">
    <property type="term" value="F:phosphoprotein phosphatase activity"/>
    <property type="evidence" value="ECO:0007669"/>
    <property type="project" value="UniProtKB-KW"/>
</dbReference>
<dbReference type="NCBIfam" id="NF002804">
    <property type="entry name" value="PRK02946.1"/>
    <property type="match status" value="1"/>
</dbReference>
<comment type="similarity">
    <text evidence="11">Belongs to the AceK family.</text>
</comment>
<dbReference type="PANTHER" id="PTHR39559:SF1">
    <property type="entry name" value="ISOCITRATE DEHYDROGENASE KINASE_PHOSPHATASE"/>
    <property type="match status" value="1"/>
</dbReference>
<dbReference type="Proteomes" id="UP000325302">
    <property type="component" value="Unassembled WGS sequence"/>
</dbReference>
<evidence type="ECO:0000259" key="12">
    <source>
        <dbReference type="Pfam" id="PF06315"/>
    </source>
</evidence>
<evidence type="ECO:0000256" key="2">
    <source>
        <dbReference type="ARBA" id="ARBA00022490"/>
    </source>
</evidence>
<dbReference type="GO" id="GO:0004674">
    <property type="term" value="F:protein serine/threonine kinase activity"/>
    <property type="evidence" value="ECO:0007669"/>
    <property type="project" value="UniProtKB-KW"/>
</dbReference>
<evidence type="ECO:0000313" key="15">
    <source>
        <dbReference type="Proteomes" id="UP000325302"/>
    </source>
</evidence>
<dbReference type="HAMAP" id="MF_00747">
    <property type="entry name" value="AceK"/>
    <property type="match status" value="1"/>
</dbReference>
<evidence type="ECO:0000313" key="14">
    <source>
        <dbReference type="EMBL" id="KAA0873637.1"/>
    </source>
</evidence>
<feature type="domain" description="Isocitrate dehydrogenase kinase/phosphatase (AceK) regulatory" evidence="13">
    <location>
        <begin position="12"/>
        <end position="306"/>
    </location>
</feature>
<dbReference type="InterPro" id="IPR010452">
    <property type="entry name" value="Isocitrate_DH_AceK"/>
</dbReference>
<dbReference type="GO" id="GO:0005737">
    <property type="term" value="C:cytoplasm"/>
    <property type="evidence" value="ECO:0007669"/>
    <property type="project" value="UniProtKB-SubCell"/>
</dbReference>
<keyword evidence="9 11" id="KW-0067">ATP-binding</keyword>
<dbReference type="GO" id="GO:0006006">
    <property type="term" value="P:glucose metabolic process"/>
    <property type="evidence" value="ECO:0007669"/>
    <property type="project" value="InterPro"/>
</dbReference>
<keyword evidence="4 11" id="KW-0816">Tricarboxylic acid cycle</keyword>
<evidence type="ECO:0000259" key="13">
    <source>
        <dbReference type="Pfam" id="PF20423"/>
    </source>
</evidence>
<dbReference type="EC" id="3.1.3.-" evidence="11"/>
<dbReference type="PIRSF" id="PIRSF000719">
    <property type="entry name" value="AceK"/>
    <property type="match status" value="1"/>
</dbReference>
<dbReference type="Pfam" id="PF06315">
    <property type="entry name" value="AceK_kinase"/>
    <property type="match status" value="1"/>
</dbReference>
<keyword evidence="7 11" id="KW-0418">Kinase</keyword>
<dbReference type="RefSeq" id="WP_149391828.1">
    <property type="nucleotide sequence ID" value="NZ_SMRS01000011.1"/>
</dbReference>
<dbReference type="GO" id="GO:0005524">
    <property type="term" value="F:ATP binding"/>
    <property type="evidence" value="ECO:0007669"/>
    <property type="project" value="UniProtKB-UniRule"/>
</dbReference>
<keyword evidence="15" id="KW-1185">Reference proteome</keyword>
<keyword evidence="2 11" id="KW-0963">Cytoplasm</keyword>
<protein>
    <recommendedName>
        <fullName evidence="11">Isocitrate dehydrogenase kinase/phosphatase</fullName>
        <shortName evidence="11">IDH kinase/phosphatase</shortName>
        <shortName evidence="11">IDHK/P</shortName>
        <ecNumber evidence="11">2.7.11.5</ecNumber>
        <ecNumber evidence="11">3.1.3.-</ecNumber>
    </recommendedName>
</protein>
<name>A0A5A9VYL9_9GAMM</name>
<evidence type="ECO:0000256" key="5">
    <source>
        <dbReference type="ARBA" id="ARBA00022679"/>
    </source>
</evidence>
<dbReference type="GO" id="GO:0016208">
    <property type="term" value="F:AMP binding"/>
    <property type="evidence" value="ECO:0007669"/>
    <property type="project" value="TreeGrafter"/>
</dbReference>
<comment type="subcellular location">
    <subcellularLocation>
        <location evidence="11">Cytoplasm</location>
    </subcellularLocation>
</comment>
<dbReference type="InterPro" id="IPR046854">
    <property type="entry name" value="AceK_regulatory"/>
</dbReference>
<feature type="binding site" evidence="11">
    <location>
        <begin position="315"/>
        <end position="321"/>
    </location>
    <ligand>
        <name>ATP</name>
        <dbReference type="ChEBI" id="CHEBI:30616"/>
    </ligand>
</feature>
<dbReference type="GO" id="GO:0006097">
    <property type="term" value="P:glyoxylate cycle"/>
    <property type="evidence" value="ECO:0007669"/>
    <property type="project" value="UniProtKB-UniRule"/>
</dbReference>
<dbReference type="PANTHER" id="PTHR39559">
    <property type="match status" value="1"/>
</dbReference>
<reference evidence="14 15" key="1">
    <citation type="submission" date="2019-03" db="EMBL/GenBank/DDBJ databases">
        <title>Nitrincola sp. nov. isolated from an Indian soda lake.</title>
        <authorList>
            <person name="Joshi A."/>
            <person name="Thite S.V."/>
            <person name="Joseph N."/>
            <person name="Dhotre D."/>
            <person name="Moorthy M."/>
            <person name="Shouche Y.S."/>
        </authorList>
    </citation>
    <scope>NUCLEOTIDE SEQUENCE [LARGE SCALE GENOMIC DNA]</scope>
    <source>
        <strain evidence="14 15">MEB193</strain>
    </source>
</reference>
<dbReference type="AlphaFoldDB" id="A0A5A9VYL9"/>